<dbReference type="RefSeq" id="XP_005768993.1">
    <property type="nucleotide sequence ID" value="XM_005768936.1"/>
</dbReference>
<dbReference type="GO" id="GO:0016757">
    <property type="term" value="F:glycosyltransferase activity"/>
    <property type="evidence" value="ECO:0007669"/>
    <property type="project" value="InterPro"/>
</dbReference>
<dbReference type="AlphaFoldDB" id="A0A0D3IZ79"/>
<keyword evidence="2" id="KW-1185">Reference proteome</keyword>
<dbReference type="GeneID" id="17287307"/>
<reference evidence="2" key="1">
    <citation type="journal article" date="2013" name="Nature">
        <title>Pan genome of the phytoplankton Emiliania underpins its global distribution.</title>
        <authorList>
            <person name="Read B.A."/>
            <person name="Kegel J."/>
            <person name="Klute M.J."/>
            <person name="Kuo A."/>
            <person name="Lefebvre S.C."/>
            <person name="Maumus F."/>
            <person name="Mayer C."/>
            <person name="Miller J."/>
            <person name="Monier A."/>
            <person name="Salamov A."/>
            <person name="Young J."/>
            <person name="Aguilar M."/>
            <person name="Claverie J.M."/>
            <person name="Frickenhaus S."/>
            <person name="Gonzalez K."/>
            <person name="Herman E.K."/>
            <person name="Lin Y.C."/>
            <person name="Napier J."/>
            <person name="Ogata H."/>
            <person name="Sarno A.F."/>
            <person name="Shmutz J."/>
            <person name="Schroeder D."/>
            <person name="de Vargas C."/>
            <person name="Verret F."/>
            <person name="von Dassow P."/>
            <person name="Valentin K."/>
            <person name="Van de Peer Y."/>
            <person name="Wheeler G."/>
            <person name="Dacks J.B."/>
            <person name="Delwiche C.F."/>
            <person name="Dyhrman S.T."/>
            <person name="Glockner G."/>
            <person name="John U."/>
            <person name="Richards T."/>
            <person name="Worden A.Z."/>
            <person name="Zhang X."/>
            <person name="Grigoriev I.V."/>
            <person name="Allen A.E."/>
            <person name="Bidle K."/>
            <person name="Borodovsky M."/>
            <person name="Bowler C."/>
            <person name="Brownlee C."/>
            <person name="Cock J.M."/>
            <person name="Elias M."/>
            <person name="Gladyshev V.N."/>
            <person name="Groth M."/>
            <person name="Guda C."/>
            <person name="Hadaegh A."/>
            <person name="Iglesias-Rodriguez M.D."/>
            <person name="Jenkins J."/>
            <person name="Jones B.M."/>
            <person name="Lawson T."/>
            <person name="Leese F."/>
            <person name="Lindquist E."/>
            <person name="Lobanov A."/>
            <person name="Lomsadze A."/>
            <person name="Malik S.B."/>
            <person name="Marsh M.E."/>
            <person name="Mackinder L."/>
            <person name="Mock T."/>
            <person name="Mueller-Roeber B."/>
            <person name="Pagarete A."/>
            <person name="Parker M."/>
            <person name="Probert I."/>
            <person name="Quesneville H."/>
            <person name="Raines C."/>
            <person name="Rensing S.A."/>
            <person name="Riano-Pachon D.M."/>
            <person name="Richier S."/>
            <person name="Rokitta S."/>
            <person name="Shiraiwa Y."/>
            <person name="Soanes D.M."/>
            <person name="van der Giezen M."/>
            <person name="Wahlund T.M."/>
            <person name="Williams B."/>
            <person name="Wilson W."/>
            <person name="Wolfe G."/>
            <person name="Wurch L.L."/>
        </authorList>
    </citation>
    <scope>NUCLEOTIDE SEQUENCE</scope>
</reference>
<dbReference type="Gene3D" id="3.90.550.10">
    <property type="entry name" value="Spore Coat Polysaccharide Biosynthesis Protein SpsA, Chain A"/>
    <property type="match status" value="1"/>
</dbReference>
<dbReference type="EnsemblProtists" id="EOD42037">
    <property type="protein sequence ID" value="EOD42037"/>
    <property type="gene ID" value="EMIHUDRAFT_349363"/>
</dbReference>
<dbReference type="Pfam" id="PF01501">
    <property type="entry name" value="Glyco_transf_8"/>
    <property type="match status" value="1"/>
</dbReference>
<dbReference type="KEGG" id="ehx:EMIHUDRAFT_349363"/>
<dbReference type="RefSeq" id="XP_005794466.1">
    <property type="nucleotide sequence ID" value="XM_005794409.1"/>
</dbReference>
<dbReference type="InterPro" id="IPR050587">
    <property type="entry name" value="GNT1/Glycosyltrans_8"/>
</dbReference>
<reference evidence="1" key="2">
    <citation type="submission" date="2024-10" db="UniProtKB">
        <authorList>
            <consortium name="EnsemblProtists"/>
        </authorList>
    </citation>
    <scope>IDENTIFICATION</scope>
</reference>
<dbReference type="HOGENOM" id="CLU_1306839_0_0_1"/>
<protein>
    <recommendedName>
        <fullName evidence="3">Hexosyltransferase</fullName>
    </recommendedName>
</protein>
<dbReference type="PANTHER" id="PTHR11183">
    <property type="entry name" value="GLYCOGENIN SUBFAMILY MEMBER"/>
    <property type="match status" value="1"/>
</dbReference>
<evidence type="ECO:0000313" key="2">
    <source>
        <dbReference type="Proteomes" id="UP000013827"/>
    </source>
</evidence>
<dbReference type="STRING" id="2903.R1E3T1"/>
<evidence type="ECO:0000313" key="1">
    <source>
        <dbReference type="EnsemblProtists" id="EOD16564"/>
    </source>
</evidence>
<dbReference type="SUPFAM" id="SSF53448">
    <property type="entry name" value="Nucleotide-diphospho-sugar transferases"/>
    <property type="match status" value="1"/>
</dbReference>
<accession>A0A0D3IZ79</accession>
<name>A0A0D3IZ79_EMIH1</name>
<evidence type="ECO:0008006" key="3">
    <source>
        <dbReference type="Google" id="ProtNLM"/>
    </source>
</evidence>
<dbReference type="KEGG" id="ehx:EMIHUDRAFT_370313"/>
<organism evidence="1 2">
    <name type="scientific">Emiliania huxleyi (strain CCMP1516)</name>
    <dbReference type="NCBI Taxonomy" id="280463"/>
    <lineage>
        <taxon>Eukaryota</taxon>
        <taxon>Haptista</taxon>
        <taxon>Haptophyta</taxon>
        <taxon>Prymnesiophyceae</taxon>
        <taxon>Isochrysidales</taxon>
        <taxon>Noelaerhabdaceae</taxon>
        <taxon>Emiliania</taxon>
    </lineage>
</organism>
<sequence length="211" mass="23087">MWEWEDEFSRLCYLDADMLLLKNCDELLGDRLCGGAALHAVPECSCVSGRSGGCPYLSPPAGAPPAHYFNAGLLVLSPCRATAEAMRAALAASDLASFAFAEQDFLNRYFAHDRGAAGAGPPCSWRALPWCFNATKGLYARHRGLCRLGEVRILHFTMAKPWDLRHPCHAGFERLNALWHAAFADPASLPRATLRAVLQEKRERESQGGGV</sequence>
<dbReference type="InterPro" id="IPR002495">
    <property type="entry name" value="Glyco_trans_8"/>
</dbReference>
<dbReference type="PaxDb" id="2903-EOD16564"/>
<dbReference type="InterPro" id="IPR029044">
    <property type="entry name" value="Nucleotide-diphossugar_trans"/>
</dbReference>
<dbReference type="Proteomes" id="UP000013827">
    <property type="component" value="Unassembled WGS sequence"/>
</dbReference>
<dbReference type="eggNOG" id="KOG1950">
    <property type="taxonomic scope" value="Eukaryota"/>
</dbReference>
<dbReference type="EnsemblProtists" id="EOD16564">
    <property type="protein sequence ID" value="EOD16564"/>
    <property type="gene ID" value="EMIHUDRAFT_370313"/>
</dbReference>
<dbReference type="GeneID" id="17262730"/>
<proteinExistence type="predicted"/>